<feature type="compositionally biased region" description="Basic and acidic residues" evidence="1">
    <location>
        <begin position="273"/>
        <end position="292"/>
    </location>
</feature>
<feature type="region of interest" description="Disordered" evidence="1">
    <location>
        <begin position="1"/>
        <end position="160"/>
    </location>
</feature>
<proteinExistence type="predicted"/>
<dbReference type="AlphaFoldDB" id="A0A0C3BP07"/>
<name>A0A0C3BP07_SERVB</name>
<organism evidence="2 3">
    <name type="scientific">Serendipita vermifera MAFF 305830</name>
    <dbReference type="NCBI Taxonomy" id="933852"/>
    <lineage>
        <taxon>Eukaryota</taxon>
        <taxon>Fungi</taxon>
        <taxon>Dikarya</taxon>
        <taxon>Basidiomycota</taxon>
        <taxon>Agaricomycotina</taxon>
        <taxon>Agaricomycetes</taxon>
        <taxon>Sebacinales</taxon>
        <taxon>Serendipitaceae</taxon>
        <taxon>Serendipita</taxon>
    </lineage>
</organism>
<dbReference type="Proteomes" id="UP000054097">
    <property type="component" value="Unassembled WGS sequence"/>
</dbReference>
<evidence type="ECO:0000313" key="3">
    <source>
        <dbReference type="Proteomes" id="UP000054097"/>
    </source>
</evidence>
<keyword evidence="3" id="KW-1185">Reference proteome</keyword>
<gene>
    <name evidence="2" type="ORF">M408DRAFT_149873</name>
</gene>
<feature type="compositionally biased region" description="Basic and acidic residues" evidence="1">
    <location>
        <begin position="324"/>
        <end position="335"/>
    </location>
</feature>
<evidence type="ECO:0000256" key="1">
    <source>
        <dbReference type="SAM" id="MobiDB-lite"/>
    </source>
</evidence>
<feature type="region of interest" description="Disordered" evidence="1">
    <location>
        <begin position="273"/>
        <end position="411"/>
    </location>
</feature>
<evidence type="ECO:0000313" key="2">
    <source>
        <dbReference type="EMBL" id="KIM33161.1"/>
    </source>
</evidence>
<dbReference type="OrthoDB" id="3269398at2759"/>
<accession>A0A0C3BP07</accession>
<reference evidence="2 3" key="1">
    <citation type="submission" date="2014-04" db="EMBL/GenBank/DDBJ databases">
        <authorList>
            <consortium name="DOE Joint Genome Institute"/>
            <person name="Kuo A."/>
            <person name="Zuccaro A."/>
            <person name="Kohler A."/>
            <person name="Nagy L.G."/>
            <person name="Floudas D."/>
            <person name="Copeland A."/>
            <person name="Barry K.W."/>
            <person name="Cichocki N."/>
            <person name="Veneault-Fourrey C."/>
            <person name="LaButti K."/>
            <person name="Lindquist E.A."/>
            <person name="Lipzen A."/>
            <person name="Lundell T."/>
            <person name="Morin E."/>
            <person name="Murat C."/>
            <person name="Sun H."/>
            <person name="Tunlid A."/>
            <person name="Henrissat B."/>
            <person name="Grigoriev I.V."/>
            <person name="Hibbett D.S."/>
            <person name="Martin F."/>
            <person name="Nordberg H.P."/>
            <person name="Cantor M.N."/>
            <person name="Hua S.X."/>
        </authorList>
    </citation>
    <scope>NUCLEOTIDE SEQUENCE [LARGE SCALE GENOMIC DNA]</scope>
    <source>
        <strain evidence="2 3">MAFF 305830</strain>
    </source>
</reference>
<protein>
    <submittedName>
        <fullName evidence="2">Uncharacterized protein</fullName>
    </submittedName>
</protein>
<dbReference type="EMBL" id="KN824278">
    <property type="protein sequence ID" value="KIM33161.1"/>
    <property type="molecule type" value="Genomic_DNA"/>
</dbReference>
<feature type="compositionally biased region" description="Polar residues" evidence="1">
    <location>
        <begin position="375"/>
        <end position="394"/>
    </location>
</feature>
<sequence length="411" mass="45111">MHLLSKKLKSSPTAKRIPPPAMPITLPLSASSATSAFSFNPEPNSSASRRRMSRIGTAVKALSRPTTPATDHRLRDELDVGFSFSRRNSVMQHNRNEPKEGKLSSSRGSPHAPRSLSGSHRPNSYKHVLVSNSPLFPASESSPSSFLGERQKAAKKHFGRPHTAGFALSKSLKHMSGALAGKMATLNRPATAGARSNEFKSTISRPENSSFRINFRLSRFETGRQQALPYVHDDGRSSQPHPPWRMPTDEEIDRMLEKAQGFVAAHQQRLEILNRSRGDSKDVSTERFDSSHDNTLQSENLPAPPPPLQSRHHFTGRPIASPRTLERWGKPENGKRRPSTASGTPSEGFMNAPLAGRLSSRTISKRPHTSDGPHQDSTWLPSYPQSQNASTSSLGLPHPPRKQRPSAGKAG</sequence>
<reference evidence="3" key="2">
    <citation type="submission" date="2015-01" db="EMBL/GenBank/DDBJ databases">
        <title>Evolutionary Origins and Diversification of the Mycorrhizal Mutualists.</title>
        <authorList>
            <consortium name="DOE Joint Genome Institute"/>
            <consortium name="Mycorrhizal Genomics Consortium"/>
            <person name="Kohler A."/>
            <person name="Kuo A."/>
            <person name="Nagy L.G."/>
            <person name="Floudas D."/>
            <person name="Copeland A."/>
            <person name="Barry K.W."/>
            <person name="Cichocki N."/>
            <person name="Veneault-Fourrey C."/>
            <person name="LaButti K."/>
            <person name="Lindquist E.A."/>
            <person name="Lipzen A."/>
            <person name="Lundell T."/>
            <person name="Morin E."/>
            <person name="Murat C."/>
            <person name="Riley R."/>
            <person name="Ohm R."/>
            <person name="Sun H."/>
            <person name="Tunlid A."/>
            <person name="Henrissat B."/>
            <person name="Grigoriev I.V."/>
            <person name="Hibbett D.S."/>
            <person name="Martin F."/>
        </authorList>
    </citation>
    <scope>NUCLEOTIDE SEQUENCE [LARGE SCALE GENOMIC DNA]</scope>
    <source>
        <strain evidence="3">MAFF 305830</strain>
    </source>
</reference>
<feature type="compositionally biased region" description="Low complexity" evidence="1">
    <location>
        <begin position="29"/>
        <end position="39"/>
    </location>
</feature>
<dbReference type="HOGENOM" id="CLU_669332_0_0_1"/>
<feature type="compositionally biased region" description="Polar residues" evidence="1">
    <location>
        <begin position="130"/>
        <end position="145"/>
    </location>
</feature>